<proteinExistence type="predicted"/>
<dbReference type="InterPro" id="IPR036397">
    <property type="entry name" value="RNaseH_sf"/>
</dbReference>
<dbReference type="GO" id="GO:0003676">
    <property type="term" value="F:nucleic acid binding"/>
    <property type="evidence" value="ECO:0007669"/>
    <property type="project" value="InterPro"/>
</dbReference>
<dbReference type="PANTHER" id="PTHR47326:SF1">
    <property type="entry name" value="HTH PSQ-TYPE DOMAIN-CONTAINING PROTEIN"/>
    <property type="match status" value="1"/>
</dbReference>
<dbReference type="AlphaFoldDB" id="A0A8D8XC87"/>
<name>A0A8D8XC87_9HEMI</name>
<dbReference type="PANTHER" id="PTHR47326">
    <property type="entry name" value="TRANSPOSABLE ELEMENT TC3 TRANSPOSASE-LIKE PROTEIN"/>
    <property type="match status" value="1"/>
</dbReference>
<accession>A0A8D8XC87</accession>
<protein>
    <submittedName>
        <fullName evidence="1">Uncharacterized protein</fullName>
    </submittedName>
</protein>
<dbReference type="Gene3D" id="3.30.420.10">
    <property type="entry name" value="Ribonuclease H-like superfamily/Ribonuclease H"/>
    <property type="match status" value="1"/>
</dbReference>
<reference evidence="1" key="1">
    <citation type="submission" date="2021-05" db="EMBL/GenBank/DDBJ databases">
        <authorList>
            <person name="Alioto T."/>
            <person name="Alioto T."/>
            <person name="Gomez Garrido J."/>
        </authorList>
    </citation>
    <scope>NUCLEOTIDE SEQUENCE</scope>
</reference>
<organism evidence="1">
    <name type="scientific">Cacopsylla melanoneura</name>
    <dbReference type="NCBI Taxonomy" id="428564"/>
    <lineage>
        <taxon>Eukaryota</taxon>
        <taxon>Metazoa</taxon>
        <taxon>Ecdysozoa</taxon>
        <taxon>Arthropoda</taxon>
        <taxon>Hexapoda</taxon>
        <taxon>Insecta</taxon>
        <taxon>Pterygota</taxon>
        <taxon>Neoptera</taxon>
        <taxon>Paraneoptera</taxon>
        <taxon>Hemiptera</taxon>
        <taxon>Sternorrhyncha</taxon>
        <taxon>Psylloidea</taxon>
        <taxon>Psyllidae</taxon>
        <taxon>Psyllinae</taxon>
        <taxon>Cacopsylla</taxon>
    </lineage>
</organism>
<dbReference type="EMBL" id="HBUF01303925">
    <property type="protein sequence ID" value="CAG6691652.1"/>
    <property type="molecule type" value="Transcribed_RNA"/>
</dbReference>
<sequence>MVINLSFIVCQSKFPGCLICLGGDLPWSARSPDLAPCNYIYCGLKAEVYKDRPRTLEELKNNIRREIGRIPIEMLEKVNRNFRNRLRQCIDSNGRHLNGVLFETSEII</sequence>
<evidence type="ECO:0000313" key="1">
    <source>
        <dbReference type="EMBL" id="CAG6691652.1"/>
    </source>
</evidence>